<evidence type="ECO:0000313" key="5">
    <source>
        <dbReference type="EMBL" id="AAS79063.1"/>
    </source>
</evidence>
<dbReference type="SUPFAM" id="SSF56047">
    <property type="entry name" value="Ribosomal protein S8"/>
    <property type="match status" value="1"/>
</dbReference>
<proteinExistence type="inferred from homology"/>
<dbReference type="Gene3D" id="3.30.1490.10">
    <property type="match status" value="1"/>
</dbReference>
<dbReference type="GO" id="GO:0003735">
    <property type="term" value="F:structural constituent of ribosome"/>
    <property type="evidence" value="ECO:0007669"/>
    <property type="project" value="InterPro"/>
</dbReference>
<dbReference type="RefSeq" id="YP_448677.1">
    <property type="nucleotide sequence ID" value="NC_007685.1"/>
</dbReference>
<dbReference type="Gene3D" id="3.30.1370.30">
    <property type="match status" value="1"/>
</dbReference>
<organism evidence="5">
    <name type="scientific">Dictyota dichotoma</name>
    <dbReference type="NCBI Taxonomy" id="2876"/>
    <lineage>
        <taxon>Eukaryota</taxon>
        <taxon>Sar</taxon>
        <taxon>Stramenopiles</taxon>
        <taxon>Ochrophyta</taxon>
        <taxon>PX clade</taxon>
        <taxon>Phaeophyceae</taxon>
        <taxon>Dictyotales</taxon>
        <taxon>Dictyotaceae</taxon>
        <taxon>Dictyota</taxon>
    </lineage>
</organism>
<dbReference type="GO" id="GO:0005737">
    <property type="term" value="C:cytoplasm"/>
    <property type="evidence" value="ECO:0007669"/>
    <property type="project" value="UniProtKB-ARBA"/>
</dbReference>
<keyword evidence="2 4" id="KW-0689">Ribosomal protein</keyword>
<dbReference type="InterPro" id="IPR000630">
    <property type="entry name" value="Ribosomal_uS8"/>
</dbReference>
<protein>
    <submittedName>
        <fullName evidence="5">Ribosomal protein S8</fullName>
    </submittedName>
</protein>
<dbReference type="FunFam" id="3.30.1490.10:FF:000001">
    <property type="entry name" value="30S ribosomal protein S8"/>
    <property type="match status" value="1"/>
</dbReference>
<sequence>MLVDLLSHLSNSQKVYHKSFLFHDASFCTSVLDILWDQGLIKGYAKLSNKTLLVHLLYNEGFPLIKYVCVLSKPTQRVYASRVDLARLSGFVGVTIVSTTRGIMTLEIALQLGLGGEVLAYFE</sequence>
<dbReference type="AlphaFoldDB" id="Q2TUD3"/>
<dbReference type="PROSITE" id="PS00053">
    <property type="entry name" value="RIBOSOMAL_S8"/>
    <property type="match status" value="1"/>
</dbReference>
<dbReference type="GO" id="GO:0006412">
    <property type="term" value="P:translation"/>
    <property type="evidence" value="ECO:0007669"/>
    <property type="project" value="InterPro"/>
</dbReference>
<comment type="similarity">
    <text evidence="1 4">Belongs to the universal ribosomal protein uS8 family.</text>
</comment>
<reference evidence="5" key="1">
    <citation type="submission" date="2003-12" db="EMBL/GenBank/DDBJ databases">
        <authorList>
            <person name="Oudot-Le Secq M.-P."/>
            <person name="Stam W.T."/>
            <person name="Olsen J.L."/>
        </authorList>
    </citation>
    <scope>NUCLEOTIDE SEQUENCE</scope>
</reference>
<reference evidence="5" key="2">
    <citation type="journal article" date="2006" name="Curr. Genet.">
        <title>Complete mitochondrial genomes of the three brown algae (Heterokonta: Phaeophyceae) Dictyota dichotoma, Fucus vesiculosus and Desmarestia viridis.</title>
        <authorList>
            <person name="Oudot-Le Secq M.P."/>
            <person name="Loiseaux-de Goer S."/>
            <person name="Stam W.T."/>
            <person name="Olsen J.L."/>
        </authorList>
    </citation>
    <scope>NUCLEOTIDE SEQUENCE</scope>
</reference>
<keyword evidence="5" id="KW-0496">Mitochondrion</keyword>
<geneLocation type="mitochondrion" evidence="5"/>
<keyword evidence="3 4" id="KW-0687">Ribonucleoprotein</keyword>
<accession>Q2TUD3</accession>
<evidence type="ECO:0000256" key="3">
    <source>
        <dbReference type="ARBA" id="ARBA00023274"/>
    </source>
</evidence>
<dbReference type="GO" id="GO:1990904">
    <property type="term" value="C:ribonucleoprotein complex"/>
    <property type="evidence" value="ECO:0007669"/>
    <property type="project" value="UniProtKB-KW"/>
</dbReference>
<dbReference type="InterPro" id="IPR047863">
    <property type="entry name" value="Ribosomal_uS8_CS"/>
</dbReference>
<evidence type="ECO:0000256" key="4">
    <source>
        <dbReference type="RuleBase" id="RU003660"/>
    </source>
</evidence>
<dbReference type="GO" id="GO:0005840">
    <property type="term" value="C:ribosome"/>
    <property type="evidence" value="ECO:0007669"/>
    <property type="project" value="UniProtKB-KW"/>
</dbReference>
<dbReference type="Pfam" id="PF00410">
    <property type="entry name" value="Ribosomal_S8"/>
    <property type="match status" value="1"/>
</dbReference>
<dbReference type="InterPro" id="IPR035987">
    <property type="entry name" value="Ribosomal_uS8_sf"/>
</dbReference>
<dbReference type="EMBL" id="AY500368">
    <property type="protein sequence ID" value="AAS79063.1"/>
    <property type="molecule type" value="Genomic_DNA"/>
</dbReference>
<evidence type="ECO:0000256" key="2">
    <source>
        <dbReference type="ARBA" id="ARBA00022980"/>
    </source>
</evidence>
<dbReference type="GeneID" id="3860836"/>
<evidence type="ECO:0000256" key="1">
    <source>
        <dbReference type="ARBA" id="ARBA00006471"/>
    </source>
</evidence>
<name>Q2TUD3_DICDH</name>
<gene>
    <name evidence="5" type="primary">rps8</name>
</gene>